<gene>
    <name evidence="1" type="ORF">H6P81_017726</name>
</gene>
<sequence length="102" mass="11224">METPCQSYLQSGKRILRYIKGTISDGILYKSFDSFKLVVNTDSDWAGDGGDPRSTLLSSMTTSSSVQPGQGVSFSCDMEDDVECDIHEISGMSRKHKCRCLS</sequence>
<dbReference type="PANTHER" id="PTHR11439">
    <property type="entry name" value="GAG-POL-RELATED RETROTRANSPOSON"/>
    <property type="match status" value="1"/>
</dbReference>
<comment type="caution">
    <text evidence="1">The sequence shown here is derived from an EMBL/GenBank/DDBJ whole genome shotgun (WGS) entry which is preliminary data.</text>
</comment>
<reference evidence="1 2" key="1">
    <citation type="submission" date="2021-07" db="EMBL/GenBank/DDBJ databases">
        <title>The Aristolochia fimbriata genome: insights into angiosperm evolution, floral development and chemical biosynthesis.</title>
        <authorList>
            <person name="Jiao Y."/>
        </authorList>
    </citation>
    <scope>NUCLEOTIDE SEQUENCE [LARGE SCALE GENOMIC DNA]</scope>
    <source>
        <strain evidence="1">IBCAS-2021</strain>
        <tissue evidence="1">Leaf</tissue>
    </source>
</reference>
<dbReference type="EMBL" id="JAINDJ010000007">
    <property type="protein sequence ID" value="KAG9441872.1"/>
    <property type="molecule type" value="Genomic_DNA"/>
</dbReference>
<evidence type="ECO:0000313" key="1">
    <source>
        <dbReference type="EMBL" id="KAG9441872.1"/>
    </source>
</evidence>
<name>A0AAV7E212_ARIFI</name>
<organism evidence="1 2">
    <name type="scientific">Aristolochia fimbriata</name>
    <name type="common">White veined hardy Dutchman's pipe vine</name>
    <dbReference type="NCBI Taxonomy" id="158543"/>
    <lineage>
        <taxon>Eukaryota</taxon>
        <taxon>Viridiplantae</taxon>
        <taxon>Streptophyta</taxon>
        <taxon>Embryophyta</taxon>
        <taxon>Tracheophyta</taxon>
        <taxon>Spermatophyta</taxon>
        <taxon>Magnoliopsida</taxon>
        <taxon>Magnoliidae</taxon>
        <taxon>Piperales</taxon>
        <taxon>Aristolochiaceae</taxon>
        <taxon>Aristolochia</taxon>
    </lineage>
</organism>
<evidence type="ECO:0000313" key="2">
    <source>
        <dbReference type="Proteomes" id="UP000825729"/>
    </source>
</evidence>
<protein>
    <submittedName>
        <fullName evidence="1">Uncharacterized protein</fullName>
    </submittedName>
</protein>
<dbReference type="Proteomes" id="UP000825729">
    <property type="component" value="Unassembled WGS sequence"/>
</dbReference>
<dbReference type="PANTHER" id="PTHR11439:SF483">
    <property type="entry name" value="PEPTIDE SYNTHASE GLIP-LIKE, PUTATIVE (AFU_ORTHOLOGUE AFUA_3G12920)-RELATED"/>
    <property type="match status" value="1"/>
</dbReference>
<dbReference type="AlphaFoldDB" id="A0AAV7E212"/>
<keyword evidence="2" id="KW-1185">Reference proteome</keyword>
<proteinExistence type="predicted"/>
<accession>A0AAV7E212</accession>